<evidence type="ECO:0000256" key="1">
    <source>
        <dbReference type="SAM" id="MobiDB-lite"/>
    </source>
</evidence>
<evidence type="ECO:0000313" key="2">
    <source>
        <dbReference type="EMBL" id="KIK72016.1"/>
    </source>
</evidence>
<evidence type="ECO:0000313" key="3">
    <source>
        <dbReference type="Proteomes" id="UP000054538"/>
    </source>
</evidence>
<protein>
    <submittedName>
        <fullName evidence="2">Uncharacterized protein</fullName>
    </submittedName>
</protein>
<reference evidence="3" key="2">
    <citation type="submission" date="2015-01" db="EMBL/GenBank/DDBJ databases">
        <title>Evolutionary Origins and Diversification of the Mycorrhizal Mutualists.</title>
        <authorList>
            <consortium name="DOE Joint Genome Institute"/>
            <consortium name="Mycorrhizal Genomics Consortium"/>
            <person name="Kohler A."/>
            <person name="Kuo A."/>
            <person name="Nagy L.G."/>
            <person name="Floudas D."/>
            <person name="Copeland A."/>
            <person name="Barry K.W."/>
            <person name="Cichocki N."/>
            <person name="Veneault-Fourrey C."/>
            <person name="LaButti K."/>
            <person name="Lindquist E.A."/>
            <person name="Lipzen A."/>
            <person name="Lundell T."/>
            <person name="Morin E."/>
            <person name="Murat C."/>
            <person name="Riley R."/>
            <person name="Ohm R."/>
            <person name="Sun H."/>
            <person name="Tunlid A."/>
            <person name="Henrissat B."/>
            <person name="Grigoriev I.V."/>
            <person name="Hibbett D.S."/>
            <person name="Martin F."/>
        </authorList>
    </citation>
    <scope>NUCLEOTIDE SEQUENCE [LARGE SCALE GENOMIC DNA]</scope>
    <source>
        <strain evidence="3">Ve08.2h10</strain>
    </source>
</reference>
<dbReference type="Proteomes" id="UP000054538">
    <property type="component" value="Unassembled WGS sequence"/>
</dbReference>
<accession>A0A0D0CN12</accession>
<name>A0A0D0CN12_9AGAM</name>
<dbReference type="AlphaFoldDB" id="A0A0D0CN12"/>
<gene>
    <name evidence="2" type="ORF">PAXRUDRAFT_22505</name>
</gene>
<feature type="compositionally biased region" description="Polar residues" evidence="1">
    <location>
        <begin position="1"/>
        <end position="13"/>
    </location>
</feature>
<reference evidence="2 3" key="1">
    <citation type="submission" date="2014-04" db="EMBL/GenBank/DDBJ databases">
        <authorList>
            <consortium name="DOE Joint Genome Institute"/>
            <person name="Kuo A."/>
            <person name="Kohler A."/>
            <person name="Jargeat P."/>
            <person name="Nagy L.G."/>
            <person name="Floudas D."/>
            <person name="Copeland A."/>
            <person name="Barry K.W."/>
            <person name="Cichocki N."/>
            <person name="Veneault-Fourrey C."/>
            <person name="LaButti K."/>
            <person name="Lindquist E.A."/>
            <person name="Lipzen A."/>
            <person name="Lundell T."/>
            <person name="Morin E."/>
            <person name="Murat C."/>
            <person name="Sun H."/>
            <person name="Tunlid A."/>
            <person name="Henrissat B."/>
            <person name="Grigoriev I.V."/>
            <person name="Hibbett D.S."/>
            <person name="Martin F."/>
            <person name="Nordberg H.P."/>
            <person name="Cantor M.N."/>
            <person name="Hua S.X."/>
        </authorList>
    </citation>
    <scope>NUCLEOTIDE SEQUENCE [LARGE SCALE GENOMIC DNA]</scope>
    <source>
        <strain evidence="2 3">Ve08.2h10</strain>
    </source>
</reference>
<organism evidence="2 3">
    <name type="scientific">Paxillus rubicundulus Ve08.2h10</name>
    <dbReference type="NCBI Taxonomy" id="930991"/>
    <lineage>
        <taxon>Eukaryota</taxon>
        <taxon>Fungi</taxon>
        <taxon>Dikarya</taxon>
        <taxon>Basidiomycota</taxon>
        <taxon>Agaricomycotina</taxon>
        <taxon>Agaricomycetes</taxon>
        <taxon>Agaricomycetidae</taxon>
        <taxon>Boletales</taxon>
        <taxon>Paxilineae</taxon>
        <taxon>Paxillaceae</taxon>
        <taxon>Paxillus</taxon>
    </lineage>
</organism>
<feature type="region of interest" description="Disordered" evidence="1">
    <location>
        <begin position="1"/>
        <end position="27"/>
    </location>
</feature>
<dbReference type="InParanoid" id="A0A0D0CN12"/>
<sequence>MPNNEATDTSNPNAKAMVNSKGETGGQELAKTTIIKGLKLFFNPLIKEEDLTWGQTTQAHHQMITAMHECIRKK</sequence>
<dbReference type="EMBL" id="KN831340">
    <property type="protein sequence ID" value="KIK72016.1"/>
    <property type="molecule type" value="Genomic_DNA"/>
</dbReference>
<keyword evidence="3" id="KW-1185">Reference proteome</keyword>
<proteinExistence type="predicted"/>
<dbReference type="HOGENOM" id="CLU_2688543_0_0_1"/>